<feature type="region of interest" description="Disordered" evidence="6">
    <location>
        <begin position="419"/>
        <end position="522"/>
    </location>
</feature>
<evidence type="ECO:0000256" key="3">
    <source>
        <dbReference type="ARBA" id="ARBA00022989"/>
    </source>
</evidence>
<comment type="subcellular location">
    <subcellularLocation>
        <location evidence="1">Membrane</location>
        <topology evidence="1">Multi-pass membrane protein</topology>
    </subcellularLocation>
</comment>
<protein>
    <recommendedName>
        <fullName evidence="13">DUF2421 domain-containing protein</fullName>
    </recommendedName>
</protein>
<dbReference type="InterPro" id="IPR049453">
    <property type="entry name" value="Memb_transporter_dom"/>
</dbReference>
<keyword evidence="3 7" id="KW-1133">Transmembrane helix</keyword>
<feature type="transmembrane region" description="Helical" evidence="7">
    <location>
        <begin position="955"/>
        <end position="971"/>
    </location>
</feature>
<evidence type="ECO:0008006" key="13">
    <source>
        <dbReference type="Google" id="ProtNLM"/>
    </source>
</evidence>
<keyword evidence="12" id="KW-1185">Reference proteome</keyword>
<feature type="transmembrane region" description="Helical" evidence="7">
    <location>
        <begin position="929"/>
        <end position="949"/>
    </location>
</feature>
<dbReference type="InterPro" id="IPR018820">
    <property type="entry name" value="BRE4-related_DUF2421"/>
</dbReference>
<evidence type="ECO:0000256" key="6">
    <source>
        <dbReference type="SAM" id="MobiDB-lite"/>
    </source>
</evidence>
<feature type="transmembrane region" description="Helical" evidence="7">
    <location>
        <begin position="224"/>
        <end position="246"/>
    </location>
</feature>
<feature type="coiled-coil region" evidence="5">
    <location>
        <begin position="633"/>
        <end position="667"/>
    </location>
</feature>
<feature type="transmembrane region" description="Helical" evidence="7">
    <location>
        <begin position="859"/>
        <end position="880"/>
    </location>
</feature>
<proteinExistence type="predicted"/>
<accession>A0A9P6JPC4</accession>
<gene>
    <name evidence="11" type="ORF">CPB83DRAFT_384639</name>
</gene>
<evidence type="ECO:0000256" key="1">
    <source>
        <dbReference type="ARBA" id="ARBA00004141"/>
    </source>
</evidence>
<comment type="caution">
    <text evidence="11">The sequence shown here is derived from an EMBL/GenBank/DDBJ whole genome shotgun (WGS) entry which is preliminary data.</text>
</comment>
<keyword evidence="2 7" id="KW-0812">Transmembrane</keyword>
<feature type="compositionally biased region" description="Polar residues" evidence="6">
    <location>
        <begin position="421"/>
        <end position="446"/>
    </location>
</feature>
<feature type="domain" description="DUF2421" evidence="8">
    <location>
        <begin position="1049"/>
        <end position="1257"/>
    </location>
</feature>
<dbReference type="Pfam" id="PF10334">
    <property type="entry name" value="BRE4"/>
    <property type="match status" value="1"/>
</dbReference>
<organism evidence="11 12">
    <name type="scientific">Crepidotus variabilis</name>
    <dbReference type="NCBI Taxonomy" id="179855"/>
    <lineage>
        <taxon>Eukaryota</taxon>
        <taxon>Fungi</taxon>
        <taxon>Dikarya</taxon>
        <taxon>Basidiomycota</taxon>
        <taxon>Agaricomycotina</taxon>
        <taxon>Agaricomycetes</taxon>
        <taxon>Agaricomycetidae</taxon>
        <taxon>Agaricales</taxon>
        <taxon>Agaricineae</taxon>
        <taxon>Crepidotaceae</taxon>
        <taxon>Crepidotus</taxon>
    </lineage>
</organism>
<dbReference type="Proteomes" id="UP000807306">
    <property type="component" value="Unassembled WGS sequence"/>
</dbReference>
<evidence type="ECO:0000256" key="7">
    <source>
        <dbReference type="SAM" id="Phobius"/>
    </source>
</evidence>
<dbReference type="PANTHER" id="PTHR37994">
    <property type="entry name" value="ARAE_2_N DOMAIN-CONTAINING PROTEIN-RELATED"/>
    <property type="match status" value="1"/>
</dbReference>
<keyword evidence="5" id="KW-0175">Coiled coil</keyword>
<feature type="domain" description="Putative ER transporter 6TM N-terminal" evidence="9">
    <location>
        <begin position="537"/>
        <end position="669"/>
    </location>
</feature>
<dbReference type="EMBL" id="MU157859">
    <property type="protein sequence ID" value="KAF9527658.1"/>
    <property type="molecule type" value="Genomic_DNA"/>
</dbReference>
<dbReference type="OrthoDB" id="2274698at2759"/>
<evidence type="ECO:0000256" key="2">
    <source>
        <dbReference type="ARBA" id="ARBA00022692"/>
    </source>
</evidence>
<feature type="compositionally biased region" description="Basic and acidic residues" evidence="6">
    <location>
        <begin position="449"/>
        <end position="461"/>
    </location>
</feature>
<feature type="domain" description="Putative ER transporter 6TM N-terminal" evidence="9">
    <location>
        <begin position="116"/>
        <end position="414"/>
    </location>
</feature>
<dbReference type="Pfam" id="PF10337">
    <property type="entry name" value="ArAE_2_N"/>
    <property type="match status" value="2"/>
</dbReference>
<reference evidence="11" key="1">
    <citation type="submission" date="2020-11" db="EMBL/GenBank/DDBJ databases">
        <authorList>
            <consortium name="DOE Joint Genome Institute"/>
            <person name="Ahrendt S."/>
            <person name="Riley R."/>
            <person name="Andreopoulos W."/>
            <person name="Labutti K."/>
            <person name="Pangilinan J."/>
            <person name="Ruiz-Duenas F.J."/>
            <person name="Barrasa J.M."/>
            <person name="Sanchez-Garcia M."/>
            <person name="Camarero S."/>
            <person name="Miyauchi S."/>
            <person name="Serrano A."/>
            <person name="Linde D."/>
            <person name="Babiker R."/>
            <person name="Drula E."/>
            <person name="Ayuso-Fernandez I."/>
            <person name="Pacheco R."/>
            <person name="Padilla G."/>
            <person name="Ferreira P."/>
            <person name="Barriuso J."/>
            <person name="Kellner H."/>
            <person name="Castanera R."/>
            <person name="Alfaro M."/>
            <person name="Ramirez L."/>
            <person name="Pisabarro A.G."/>
            <person name="Kuo A."/>
            <person name="Tritt A."/>
            <person name="Lipzen A."/>
            <person name="He G."/>
            <person name="Yan M."/>
            <person name="Ng V."/>
            <person name="Cullen D."/>
            <person name="Martin F."/>
            <person name="Rosso M.-N."/>
            <person name="Henrissat B."/>
            <person name="Hibbett D."/>
            <person name="Martinez A.T."/>
            <person name="Grigoriev I.V."/>
        </authorList>
    </citation>
    <scope>NUCLEOTIDE SEQUENCE</scope>
    <source>
        <strain evidence="11">CBS 506.95</strain>
    </source>
</reference>
<evidence type="ECO:0000259" key="9">
    <source>
        <dbReference type="Pfam" id="PF10337"/>
    </source>
</evidence>
<name>A0A9P6JPC4_9AGAR</name>
<sequence>MASHASTAVIYIFGASQSLLASNFTSLFTTSCLFLFLGHSASTVVKTTQVTLDMPSDQRKGVNTPKFRRQKSVKSVTIIDASIKSGISATSTHVDQVAMPHWTQKFFSTCKESVGWVERNLTWPKIKPALRCSVSAWISAVLFIIPAVHFFMGSAAFLVLIASFLSPPSDPFISILEREILILGHIGIGLAWASLGIFLASLTRSVHDHTVTIVQAATGEYMETAPSVIMGVWIFFGTAFFLYIKARQGPGPYAFACFSACLCLDICLTTAVLFPYPYYPIIRNTAIPYIVHSIVSVVVAPFVFPASISTVFKGGLNDVISALAKTLDLHQTLLNTSVTSPAFNTTLTSLRAETQKCEANLVPLAAASRLLKSDLTYSRFAPTDYKPFQALCRRLCGKANGLVVYFALIDPQRERLRAPTTGFTTPMSPLSHTPKSPLTRVNSRAHQTPLEHFENSDEKKPKTPSRPKRPNMFGRSRSTSLAESDFPISSPLHHPPSPSPALHAHFAPNKQLPHSHDHPNYHRPLRLLHNSLLTLAKSRARSEETAVGVFEIQRYLGLELNRLHDPEEEIHTDQIMELLKECSTPLLKAAHSGLSEVIRWLGNVHSGRVSHIRNVVVLAILGKRLGRKAHESEESKRQLKKQLRADIEKIRRELRNALDTFREETRHHVLDPYRDVFEDGKPQRTPPSAQTPATEASVDGTTCDGHIPLKREAESLDEEQDHRYWTQREFDDPKSTPPHRYLFNCYVYQYHLMRLSSIVIEMLDEVLRLEDERPWPSFRIWTPVEHIFRWNEEPLPNEEPTNEDDNPDVIQGLHTSSSQVPRAHVPSPEDPHPFLDDDDVGPLGVRNPHALPPRNTFEWVVGMFHSFVLGLGGGNCLFALKGGFLAVLMSLPSWINTTAPFAYQNRFVWGIFMSQLTLNRFRGDTLFELVVRLLVTFGGGITGMVIWYISQGNPYGLAAACAVSFPFFYFVRLYWPIPPMTKAIFFVTTSLVIGYSYQYKLADDLPGLPGTGWSVAWRRFVLVCAGTTAASIVSFLPPSTTIRAYQPHLLSTTSAKLGTLYCSMISYAGAKHKHDIQLIDSGLVAVRNKLKKATVQRGRISYEMSLSGRWPLYRYAKIADLQMSIAYSLSHFSSIIRYLDSSWTRALLRRTRFVDPDFQGDVLAVISMISSSLRTGTPLPQITPCPLLDRFMGHYQGLNVVHTDCEEDYGLPRTLTLKTLRDEQYLMFCVAVSTVYTIVHNLDKLMIAVKEVVGEQYHIDGIRIHRKKKPYMHAERQHLGHW</sequence>
<feature type="region of interest" description="Disordered" evidence="6">
    <location>
        <begin position="676"/>
        <end position="705"/>
    </location>
</feature>
<dbReference type="GO" id="GO:0016020">
    <property type="term" value="C:membrane"/>
    <property type="evidence" value="ECO:0007669"/>
    <property type="project" value="UniProtKB-SubCell"/>
</dbReference>
<feature type="domain" description="Integral membrane bound transporter" evidence="10">
    <location>
        <begin position="905"/>
        <end position="1031"/>
    </location>
</feature>
<evidence type="ECO:0000256" key="4">
    <source>
        <dbReference type="ARBA" id="ARBA00023136"/>
    </source>
</evidence>
<feature type="region of interest" description="Disordered" evidence="6">
    <location>
        <begin position="794"/>
        <end position="830"/>
    </location>
</feature>
<feature type="transmembrane region" description="Helical" evidence="7">
    <location>
        <begin position="252"/>
        <end position="274"/>
    </location>
</feature>
<feature type="transmembrane region" description="Helical" evidence="7">
    <location>
        <begin position="1019"/>
        <end position="1036"/>
    </location>
</feature>
<dbReference type="InterPro" id="IPR018823">
    <property type="entry name" value="ArAE_2_N"/>
</dbReference>
<dbReference type="PANTHER" id="PTHR37994:SF1">
    <property type="entry name" value="ER TRANSPORTER 6TM N-TERMINAL DOMAIN-CONTAINING PROTEIN"/>
    <property type="match status" value="1"/>
</dbReference>
<evidence type="ECO:0000259" key="10">
    <source>
        <dbReference type="Pfam" id="PF13515"/>
    </source>
</evidence>
<feature type="transmembrane region" description="Helical" evidence="7">
    <location>
        <begin position="983"/>
        <end position="999"/>
    </location>
</feature>
<feature type="transmembrane region" description="Helical" evidence="7">
    <location>
        <begin position="286"/>
        <end position="304"/>
    </location>
</feature>
<feature type="transmembrane region" description="Helical" evidence="7">
    <location>
        <begin position="182"/>
        <end position="203"/>
    </location>
</feature>
<evidence type="ECO:0000313" key="11">
    <source>
        <dbReference type="EMBL" id="KAF9527658.1"/>
    </source>
</evidence>
<evidence type="ECO:0000313" key="12">
    <source>
        <dbReference type="Proteomes" id="UP000807306"/>
    </source>
</evidence>
<feature type="transmembrane region" description="Helical" evidence="7">
    <location>
        <begin position="20"/>
        <end position="37"/>
    </location>
</feature>
<keyword evidence="4 7" id="KW-0472">Membrane</keyword>
<dbReference type="Pfam" id="PF13515">
    <property type="entry name" value="FUSC_2"/>
    <property type="match status" value="1"/>
</dbReference>
<evidence type="ECO:0000256" key="5">
    <source>
        <dbReference type="SAM" id="Coils"/>
    </source>
</evidence>
<feature type="transmembrane region" description="Helical" evidence="7">
    <location>
        <begin position="134"/>
        <end position="162"/>
    </location>
</feature>
<evidence type="ECO:0000259" key="8">
    <source>
        <dbReference type="Pfam" id="PF10334"/>
    </source>
</evidence>